<dbReference type="PIRSF" id="PIRSF006439">
    <property type="entry name" value="Indolepyruvate_ferr_oxidored"/>
    <property type="match status" value="1"/>
</dbReference>
<dbReference type="SUPFAM" id="SSF52518">
    <property type="entry name" value="Thiamin diphosphate-binding fold (THDP-binding)"/>
    <property type="match status" value="2"/>
</dbReference>
<accession>A0A0F9K3U9</accession>
<dbReference type="PANTHER" id="PTHR43710:SF7">
    <property type="entry name" value="INDOLEPYRUVATE OXIDOREDUCTASE SUBUNIT IORA"/>
    <property type="match status" value="1"/>
</dbReference>
<keyword evidence="12" id="KW-0411">Iron-sulfur</keyword>
<evidence type="ECO:0000256" key="10">
    <source>
        <dbReference type="ARBA" id="ARBA00023002"/>
    </source>
</evidence>
<dbReference type="InterPro" id="IPR011766">
    <property type="entry name" value="TPP_enzyme_TPP-bd"/>
</dbReference>
<evidence type="ECO:0000256" key="6">
    <source>
        <dbReference type="ARBA" id="ARBA00022448"/>
    </source>
</evidence>
<comment type="subunit">
    <text evidence="3">Heterodimer of the IorA and IorB subunits.</text>
</comment>
<comment type="cofactor">
    <cofactor evidence="1">
        <name>[4Fe-4S] cluster</name>
        <dbReference type="ChEBI" id="CHEBI:49883"/>
    </cofactor>
</comment>
<keyword evidence="11" id="KW-0408">Iron</keyword>
<keyword evidence="10" id="KW-0560">Oxidoreductase</keyword>
<evidence type="ECO:0000256" key="9">
    <source>
        <dbReference type="ARBA" id="ARBA00022982"/>
    </source>
</evidence>
<dbReference type="PROSITE" id="PS51379">
    <property type="entry name" value="4FE4S_FER_2"/>
    <property type="match status" value="2"/>
</dbReference>
<evidence type="ECO:0000256" key="7">
    <source>
        <dbReference type="ARBA" id="ARBA00022485"/>
    </source>
</evidence>
<dbReference type="CDD" id="cd02008">
    <property type="entry name" value="TPP_IOR_alpha"/>
    <property type="match status" value="1"/>
</dbReference>
<evidence type="ECO:0000256" key="13">
    <source>
        <dbReference type="ARBA" id="ARBA00030514"/>
    </source>
</evidence>
<dbReference type="EMBL" id="LAZR01008771">
    <property type="protein sequence ID" value="KKM76653.1"/>
    <property type="molecule type" value="Genomic_DNA"/>
</dbReference>
<proteinExistence type="predicted"/>
<keyword evidence="8" id="KW-0479">Metal-binding</keyword>
<dbReference type="SUPFAM" id="SSF54862">
    <property type="entry name" value="4Fe-4S ferredoxins"/>
    <property type="match status" value="1"/>
</dbReference>
<evidence type="ECO:0000313" key="16">
    <source>
        <dbReference type="EMBL" id="KKM76653.1"/>
    </source>
</evidence>
<name>A0A0F9K3U9_9ZZZZ</name>
<dbReference type="PANTHER" id="PTHR43710">
    <property type="entry name" value="2-HYDROXYACYL-COA LYASE"/>
    <property type="match status" value="1"/>
</dbReference>
<dbReference type="InterPro" id="IPR045025">
    <property type="entry name" value="HACL1-like"/>
</dbReference>
<dbReference type="PROSITE" id="PS00198">
    <property type="entry name" value="4FE4S_FER_1"/>
    <property type="match status" value="1"/>
</dbReference>
<evidence type="ECO:0000256" key="1">
    <source>
        <dbReference type="ARBA" id="ARBA00001966"/>
    </source>
</evidence>
<evidence type="ECO:0000256" key="14">
    <source>
        <dbReference type="ARBA" id="ARBA00048332"/>
    </source>
</evidence>
<reference evidence="16" key="1">
    <citation type="journal article" date="2015" name="Nature">
        <title>Complex archaea that bridge the gap between prokaryotes and eukaryotes.</title>
        <authorList>
            <person name="Spang A."/>
            <person name="Saw J.H."/>
            <person name="Jorgensen S.L."/>
            <person name="Zaremba-Niedzwiedzka K."/>
            <person name="Martijn J."/>
            <person name="Lind A.E."/>
            <person name="van Eijk R."/>
            <person name="Schleper C."/>
            <person name="Guy L."/>
            <person name="Ettema T.J."/>
        </authorList>
    </citation>
    <scope>NUCLEOTIDE SEQUENCE</scope>
</reference>
<dbReference type="InterPro" id="IPR017900">
    <property type="entry name" value="4Fe4S_Fe_S_CS"/>
</dbReference>
<dbReference type="GO" id="GO:0043805">
    <property type="term" value="F:indolepyruvate ferredoxin oxidoreductase activity"/>
    <property type="evidence" value="ECO:0007669"/>
    <property type="project" value="UniProtKB-EC"/>
</dbReference>
<dbReference type="EC" id="1.2.7.8" evidence="4"/>
<evidence type="ECO:0000256" key="2">
    <source>
        <dbReference type="ARBA" id="ARBA00002995"/>
    </source>
</evidence>
<dbReference type="InterPro" id="IPR017896">
    <property type="entry name" value="4Fe4S_Fe-S-bd"/>
</dbReference>
<comment type="function">
    <text evidence="2">Catalyzes the ferredoxin-dependent oxidative decarboxylation of arylpyruvates.</text>
</comment>
<keyword evidence="9" id="KW-0249">Electron transport</keyword>
<dbReference type="SUPFAM" id="SSF52922">
    <property type="entry name" value="TK C-terminal domain-like"/>
    <property type="match status" value="1"/>
</dbReference>
<evidence type="ECO:0000256" key="12">
    <source>
        <dbReference type="ARBA" id="ARBA00023014"/>
    </source>
</evidence>
<evidence type="ECO:0000256" key="8">
    <source>
        <dbReference type="ARBA" id="ARBA00022723"/>
    </source>
</evidence>
<dbReference type="GO" id="GO:0030976">
    <property type="term" value="F:thiamine pyrophosphate binding"/>
    <property type="evidence" value="ECO:0007669"/>
    <property type="project" value="InterPro"/>
</dbReference>
<dbReference type="GO" id="GO:0046872">
    <property type="term" value="F:metal ion binding"/>
    <property type="evidence" value="ECO:0007669"/>
    <property type="project" value="UniProtKB-KW"/>
</dbReference>
<comment type="catalytic activity">
    <reaction evidence="14">
        <text>indole-3-pyruvate + 2 oxidized [2Fe-2S]-[ferredoxin] + CoA = (indol-3-yl)acetyl-CoA + 2 reduced [2Fe-2S]-[ferredoxin] + CO2 + H(+)</text>
        <dbReference type="Rhea" id="RHEA:12645"/>
        <dbReference type="Rhea" id="RHEA-COMP:10000"/>
        <dbReference type="Rhea" id="RHEA-COMP:10001"/>
        <dbReference type="ChEBI" id="CHEBI:15378"/>
        <dbReference type="ChEBI" id="CHEBI:16526"/>
        <dbReference type="ChEBI" id="CHEBI:17640"/>
        <dbReference type="ChEBI" id="CHEBI:33737"/>
        <dbReference type="ChEBI" id="CHEBI:33738"/>
        <dbReference type="ChEBI" id="CHEBI:57271"/>
        <dbReference type="ChEBI" id="CHEBI:57287"/>
        <dbReference type="EC" id="1.2.7.8"/>
    </reaction>
</comment>
<dbReference type="Gene3D" id="3.40.50.970">
    <property type="match status" value="2"/>
</dbReference>
<dbReference type="GO" id="GO:0051539">
    <property type="term" value="F:4 iron, 4 sulfur cluster binding"/>
    <property type="evidence" value="ECO:0007669"/>
    <property type="project" value="UniProtKB-KW"/>
</dbReference>
<evidence type="ECO:0000256" key="11">
    <source>
        <dbReference type="ARBA" id="ARBA00023004"/>
    </source>
</evidence>
<keyword evidence="7" id="KW-0004">4Fe-4S</keyword>
<evidence type="ECO:0000259" key="15">
    <source>
        <dbReference type="PROSITE" id="PS51379"/>
    </source>
</evidence>
<dbReference type="CDD" id="cd07034">
    <property type="entry name" value="TPP_PYR_PFOR_IOR-alpha_like"/>
    <property type="match status" value="1"/>
</dbReference>
<gene>
    <name evidence="16" type="ORF">LCGC14_1378000</name>
</gene>
<dbReference type="InterPro" id="IPR017721">
    <property type="entry name" value="IorA"/>
</dbReference>
<comment type="caution">
    <text evidence="16">The sequence shown here is derived from an EMBL/GenBank/DDBJ whole genome shotgun (WGS) entry which is preliminary data.</text>
</comment>
<evidence type="ECO:0000256" key="4">
    <source>
        <dbReference type="ARBA" id="ARBA00012812"/>
    </source>
</evidence>
<sequence>MISDVISEDKTKAFLFCNEAIVRAALESDVKVVAFYPGSPVSEILDTFYQISENFDIKMEIASNEKVALEIVAGASMGGQRSLTAMKSVGLNVASDSFFSLGYTGINKGCVLVFADDPFCHSSQSEEDGRFFAENAYIPMLEPSDPVEAKKMVKEAFKISEKFQTIVLVRTTTRINHQSTVVPLEPLNRTEFKPRSFREFNKKYSTVGSKARELKLKILERRNKVKDDFEKSHFNFIHEGNLDFGVIVSGVSYNYVLEVCNKLDIKPPILKLGTTYPLPDKLISKFIKDLKGVIIVEELSPYLELRIKALSKEVNPTIQIVGKYSGHFSEAFEYNIPIVFNVFKDIFDIKSDKDYEGVLEKANELKKILPVRIPVFCPGCPHRATFWSLNRALVGKTDNIALINDIGCYSMLLLNKDIYSKMHSDDLLLAMGATLGAGSGISLAAREKTISVIGDSTFFHAGLPGMVNICNNDEDVIVIILDNSVTAMTGQQPNAGTGYGPAGVPKNKIQIENVLKGIGFKNIVINDSFDAKDSIPAFKKALDEKGPSIIISRGPCALWNDRKKRKRGEKIQPFFVDQDICHKCHTCMRDFYCPAISMDSSYKEFTDEKGKLWKGYSSHISQELCDGCGVCSIVCPYTNHNARTEKDVIKPFEKMREVRHDL</sequence>
<dbReference type="FunFam" id="3.40.50.970:FF:000039">
    <property type="entry name" value="Indolepyruvate oxidoreductase subunit IorA"/>
    <property type="match status" value="1"/>
</dbReference>
<keyword evidence="6" id="KW-0813">Transport</keyword>
<dbReference type="Gene3D" id="3.30.70.20">
    <property type="match status" value="1"/>
</dbReference>
<organism evidence="16">
    <name type="scientific">marine sediment metagenome</name>
    <dbReference type="NCBI Taxonomy" id="412755"/>
    <lineage>
        <taxon>unclassified sequences</taxon>
        <taxon>metagenomes</taxon>
        <taxon>ecological metagenomes</taxon>
    </lineage>
</organism>
<evidence type="ECO:0000256" key="5">
    <source>
        <dbReference type="ARBA" id="ARBA00017710"/>
    </source>
</evidence>
<evidence type="ECO:0000256" key="3">
    <source>
        <dbReference type="ARBA" id="ARBA00011238"/>
    </source>
</evidence>
<dbReference type="InterPro" id="IPR002880">
    <property type="entry name" value="Pyrv_Fd/Flavodoxin_OxRdtase_N"/>
</dbReference>
<dbReference type="AlphaFoldDB" id="A0A0F9K3U9"/>
<dbReference type="InterPro" id="IPR029061">
    <property type="entry name" value="THDP-binding"/>
</dbReference>
<dbReference type="Pfam" id="PF01855">
    <property type="entry name" value="POR_N"/>
    <property type="match status" value="1"/>
</dbReference>
<feature type="domain" description="4Fe-4S ferredoxin-type" evidence="15">
    <location>
        <begin position="616"/>
        <end position="645"/>
    </location>
</feature>
<protein>
    <recommendedName>
        <fullName evidence="5">Indolepyruvate oxidoreductase subunit IorA</fullName>
        <ecNumber evidence="4">1.2.7.8</ecNumber>
    </recommendedName>
    <alternativeName>
        <fullName evidence="13">Indolepyruvate ferredoxin oxidoreductase subunit alpha</fullName>
    </alternativeName>
</protein>
<dbReference type="InterPro" id="IPR009014">
    <property type="entry name" value="Transketo_C/PFOR_II"/>
</dbReference>
<dbReference type="Pfam" id="PF02775">
    <property type="entry name" value="TPP_enzyme_C"/>
    <property type="match status" value="1"/>
</dbReference>
<feature type="domain" description="4Fe-4S ferredoxin-type" evidence="15">
    <location>
        <begin position="572"/>
        <end position="601"/>
    </location>
</feature>